<feature type="compositionally biased region" description="Low complexity" evidence="1">
    <location>
        <begin position="690"/>
        <end position="714"/>
    </location>
</feature>
<organism evidence="5 6">
    <name type="scientific">Bifidobacterium mongoliense DSM 21395</name>
    <dbReference type="NCBI Taxonomy" id="1437603"/>
    <lineage>
        <taxon>Bacteria</taxon>
        <taxon>Bacillati</taxon>
        <taxon>Actinomycetota</taxon>
        <taxon>Actinomycetes</taxon>
        <taxon>Bifidobacteriales</taxon>
        <taxon>Bifidobacteriaceae</taxon>
        <taxon>Bifidobacterium</taxon>
    </lineage>
</organism>
<feature type="compositionally biased region" description="Low complexity" evidence="1">
    <location>
        <begin position="754"/>
        <end position="770"/>
    </location>
</feature>
<protein>
    <submittedName>
        <fullName evidence="5">Cellobiose phosphorylase</fullName>
    </submittedName>
</protein>
<reference evidence="5 6" key="1">
    <citation type="submission" date="2014-03" db="EMBL/GenBank/DDBJ databases">
        <title>Genomics of Bifidobacteria.</title>
        <authorList>
            <person name="Ventura M."/>
            <person name="Milani C."/>
            <person name="Lugli G.A."/>
        </authorList>
    </citation>
    <scope>NUCLEOTIDE SEQUENCE [LARGE SCALE GENOMIC DNA]</scope>
    <source>
        <strain evidence="5 6">DSM 21395</strain>
    </source>
</reference>
<feature type="domain" description="Glycoamylase-like" evidence="3">
    <location>
        <begin position="374"/>
        <end position="530"/>
    </location>
</feature>
<sequence>MHNFQYKRVVAALISVGMVVIGLESTQLASAEPNSINQSNADLLTASMLETATNQQGLDSQQITELKSIASSTWNFYEQDVDPTTHLPMDNLGPGNEKGSYTSSANIGVYLWAIVSASDLGIISKAEATSLATNTLTEVKSMDRYHGFLTQWYDTATGKRIVNPGQGNCPATITPGEKDNCNFLSAVDNGWYASGLVVVRRALPHVSSLATALLSDMDFSVFYDSRAQTSCNVNSTLADNPPTGQQYGGLYVGSDNASDNMYHNGAQYSDPRISMYMGMGLGQMPGDVWWKTWRTLAPQQCDSDPDFTSWEGQIPQGFWTTVKDPISGGSFNVFEGNYTYPDSSYTFLPTYGGGQFEALMANEIVPETTWGTKSYGIADRLYAQVQIRYATDKLGYKVWGISPSSTADDTGGYNAFGATGKAWGNDCTATANTSAPLLAQGANICDDTIESTVTPHASFLALDVAPQQAYDNIQTLMKDYPGIYSDDGGFYDAVNPTTGSIGHRRLVLDQSMIMAAIDNAVNNDQLKQWFASDATSDAAKKVLAAEDMGLVDYAKVAAKKSLTIKNAISKVTSAGITSTVPNAASVKVLSKPQGAHLKADSVQAKPDGQLIFPGMSIPGTYQLQVTYLRNNKTVTTQTDVIYVQPAPTATRHSVLHVANDKESSVRNDVRSANAPQLPTVNPSNIDWKKTTVTPAASNPSSASVSVSRSNDSVTFEGAKTPGSYSYTITYFDDLGQSVESVDTFIVASTAQANPSGGSNSHPAHPSSSNPDACKGTTNSISNHRQGTLASTGSQIAPMTVFAIVTLLIGGSICSLKFRRNH</sequence>
<dbReference type="Pfam" id="PF10091">
    <property type="entry name" value="Glycoamylase"/>
    <property type="match status" value="1"/>
</dbReference>
<evidence type="ECO:0000259" key="4">
    <source>
        <dbReference type="Pfam" id="PF11329"/>
    </source>
</evidence>
<dbReference type="InterPro" id="IPR021478">
    <property type="entry name" value="DUF3131"/>
</dbReference>
<feature type="compositionally biased region" description="Polar residues" evidence="1">
    <location>
        <begin position="775"/>
        <end position="785"/>
    </location>
</feature>
<comment type="caution">
    <text evidence="5">The sequence shown here is derived from an EMBL/GenBank/DDBJ whole genome shotgun (WGS) entry which is preliminary data.</text>
</comment>
<dbReference type="eggNOG" id="COG3459">
    <property type="taxonomic scope" value="Bacteria"/>
</dbReference>
<dbReference type="GeneID" id="93095265"/>
<feature type="domain" description="DUF3131" evidence="4">
    <location>
        <begin position="69"/>
        <end position="219"/>
    </location>
</feature>
<evidence type="ECO:0000313" key="5">
    <source>
        <dbReference type="EMBL" id="KFI79096.1"/>
    </source>
</evidence>
<keyword evidence="6" id="KW-1185">Reference proteome</keyword>
<dbReference type="EMBL" id="JGZE01000002">
    <property type="protein sequence ID" value="KFI79096.1"/>
    <property type="molecule type" value="Genomic_DNA"/>
</dbReference>
<feature type="transmembrane region" description="Helical" evidence="2">
    <location>
        <begin position="795"/>
        <end position="815"/>
    </location>
</feature>
<dbReference type="InterPro" id="IPR019282">
    <property type="entry name" value="Glycoamylase-like_cons_dom"/>
</dbReference>
<proteinExistence type="predicted"/>
<dbReference type="Gene3D" id="1.50.10.140">
    <property type="match status" value="1"/>
</dbReference>
<dbReference type="RefSeq" id="WP_161786318.1">
    <property type="nucleotide sequence ID" value="NZ_JDUO01000004.1"/>
</dbReference>
<keyword evidence="2" id="KW-0472">Membrane</keyword>
<accession>A0A087C746</accession>
<feature type="region of interest" description="Disordered" evidence="1">
    <location>
        <begin position="661"/>
        <end position="716"/>
    </location>
</feature>
<dbReference type="Pfam" id="PF11329">
    <property type="entry name" value="DUF3131"/>
    <property type="match status" value="1"/>
</dbReference>
<evidence type="ECO:0000259" key="3">
    <source>
        <dbReference type="Pfam" id="PF10091"/>
    </source>
</evidence>
<keyword evidence="2" id="KW-1133">Transmembrane helix</keyword>
<evidence type="ECO:0000256" key="2">
    <source>
        <dbReference type="SAM" id="Phobius"/>
    </source>
</evidence>
<name>A0A087C746_9BIFI</name>
<dbReference type="AlphaFoldDB" id="A0A087C746"/>
<feature type="region of interest" description="Disordered" evidence="1">
    <location>
        <begin position="752"/>
        <end position="785"/>
    </location>
</feature>
<dbReference type="OrthoDB" id="9769991at2"/>
<dbReference type="STRING" id="1437603.GCA_000771525_01430"/>
<gene>
    <name evidence="5" type="ORF">BMON_0292</name>
</gene>
<keyword evidence="2" id="KW-0812">Transmembrane</keyword>
<evidence type="ECO:0000256" key="1">
    <source>
        <dbReference type="SAM" id="MobiDB-lite"/>
    </source>
</evidence>
<feature type="compositionally biased region" description="Polar residues" evidence="1">
    <location>
        <begin position="673"/>
        <end position="684"/>
    </location>
</feature>
<evidence type="ECO:0000313" key="6">
    <source>
        <dbReference type="Proteomes" id="UP000029082"/>
    </source>
</evidence>
<dbReference type="Proteomes" id="UP000029082">
    <property type="component" value="Unassembled WGS sequence"/>
</dbReference>